<proteinExistence type="predicted"/>
<dbReference type="SUPFAM" id="SSF50969">
    <property type="entry name" value="YVTN repeat-like/Quinoprotein amine dehydrogenase"/>
    <property type="match status" value="1"/>
</dbReference>
<comment type="caution">
    <text evidence="1">The sequence shown here is derived from an EMBL/GenBank/DDBJ whole genome shotgun (WGS) entry which is preliminary data.</text>
</comment>
<feature type="non-terminal residue" evidence="1">
    <location>
        <position position="1"/>
    </location>
</feature>
<accession>A0A6S7LU50</accession>
<evidence type="ECO:0000313" key="1">
    <source>
        <dbReference type="EMBL" id="CAB4044752.1"/>
    </source>
</evidence>
<feature type="non-terminal residue" evidence="1">
    <location>
        <position position="139"/>
    </location>
</feature>
<organism evidence="1 2">
    <name type="scientific">Paramuricea clavata</name>
    <name type="common">Red gorgonian</name>
    <name type="synonym">Violescent sea-whip</name>
    <dbReference type="NCBI Taxonomy" id="317549"/>
    <lineage>
        <taxon>Eukaryota</taxon>
        <taxon>Metazoa</taxon>
        <taxon>Cnidaria</taxon>
        <taxon>Anthozoa</taxon>
        <taxon>Octocorallia</taxon>
        <taxon>Malacalcyonacea</taxon>
        <taxon>Plexauridae</taxon>
        <taxon>Paramuricea</taxon>
    </lineage>
</organism>
<protein>
    <submittedName>
        <fullName evidence="1">---NA</fullName>
    </submittedName>
</protein>
<reference evidence="1" key="1">
    <citation type="submission" date="2020-04" db="EMBL/GenBank/DDBJ databases">
        <authorList>
            <person name="Alioto T."/>
            <person name="Alioto T."/>
            <person name="Gomez Garrido J."/>
        </authorList>
    </citation>
    <scope>NUCLEOTIDE SEQUENCE</scope>
    <source>
        <strain evidence="1">A484AB</strain>
    </source>
</reference>
<sequence>VWDLLDGLEITGIVFDSGVKLVRFVSDWKADIIGCNNNRFFIWDWQNNDVKLVTLPSSFTTIAEIACDGNMIYTCCENMEVCQIDLGSLKVSTIHQGPYPNCRPVVVLPDGKATLHGILPESSFIYWEHSTDGEITCNA</sequence>
<gene>
    <name evidence="1" type="ORF">PACLA_8A054593</name>
</gene>
<evidence type="ECO:0000313" key="2">
    <source>
        <dbReference type="Proteomes" id="UP001152795"/>
    </source>
</evidence>
<dbReference type="EMBL" id="CACRXK020036054">
    <property type="protein sequence ID" value="CAB4044752.1"/>
    <property type="molecule type" value="Genomic_DNA"/>
</dbReference>
<dbReference type="InterPro" id="IPR011044">
    <property type="entry name" value="Quino_amine_DH_bsu"/>
</dbReference>
<name>A0A6S7LU50_PARCT</name>
<dbReference type="Proteomes" id="UP001152795">
    <property type="component" value="Unassembled WGS sequence"/>
</dbReference>
<keyword evidence="2" id="KW-1185">Reference proteome</keyword>
<dbReference type="AlphaFoldDB" id="A0A6S7LU50"/>